<gene>
    <name evidence="1" type="ORF">N0F65_008899</name>
</gene>
<dbReference type="PANTHER" id="PTHR40866">
    <property type="entry name" value="BED-TYPE DOMAIN-CONTAINING PROTEIN"/>
    <property type="match status" value="1"/>
</dbReference>
<evidence type="ECO:0000313" key="2">
    <source>
        <dbReference type="Proteomes" id="UP001146120"/>
    </source>
</evidence>
<name>A0AAV2YWY2_9STRA</name>
<protein>
    <recommendedName>
        <fullName evidence="3">Exocyst complex component Sec6</fullName>
    </recommendedName>
</protein>
<proteinExistence type="predicted"/>
<evidence type="ECO:0000313" key="1">
    <source>
        <dbReference type="EMBL" id="DAZ98313.1"/>
    </source>
</evidence>
<feature type="non-terminal residue" evidence="1">
    <location>
        <position position="1"/>
    </location>
</feature>
<comment type="caution">
    <text evidence="1">The sequence shown here is derived from an EMBL/GenBank/DDBJ whole genome shotgun (WGS) entry which is preliminary data.</text>
</comment>
<sequence>VDSSTLPLLFAPFPRPFWYSVSREWRLVPVQSVSSNAKTSGGLWLLQSDGSPPSSSPRRLLSEYAIMSRQQASTTSYFTVNAAAKNMYRWLEWIVMDGLPLTFCEKRLATKNTSLQPICSKTLKRYREIFETSVQKRVAESLRDKVLGRILDAWTEAGTHFVAVFAIAPDEALLVVHHTLENEADMGSDSMMDLLDESLDQYGIDLAQLCFFVCDNASVNVTDVALVDCIPTARETMQLKSLHGDLQCLESVNKLLQANSTTLREVRAGFDSVVSDYPGLQRYLASNVDIVKLPEFEAAIVKILRGQDHELTAEEIQSVQTFSRRDDTAASPTCRTLNGSF</sequence>
<accession>A0AAV2YWY2</accession>
<reference evidence="1" key="2">
    <citation type="journal article" date="2023" name="Microbiol Resour">
        <title>Decontamination and Annotation of the Draft Genome Sequence of the Oomycete Lagenidium giganteum ARSEF 373.</title>
        <authorList>
            <person name="Morgan W.R."/>
            <person name="Tartar A."/>
        </authorList>
    </citation>
    <scope>NUCLEOTIDE SEQUENCE</scope>
    <source>
        <strain evidence="1">ARSEF 373</strain>
    </source>
</reference>
<organism evidence="1 2">
    <name type="scientific">Lagenidium giganteum</name>
    <dbReference type="NCBI Taxonomy" id="4803"/>
    <lineage>
        <taxon>Eukaryota</taxon>
        <taxon>Sar</taxon>
        <taxon>Stramenopiles</taxon>
        <taxon>Oomycota</taxon>
        <taxon>Peronosporomycetes</taxon>
        <taxon>Pythiales</taxon>
        <taxon>Pythiaceae</taxon>
    </lineage>
</organism>
<dbReference type="AlphaFoldDB" id="A0AAV2YWY2"/>
<evidence type="ECO:0008006" key="3">
    <source>
        <dbReference type="Google" id="ProtNLM"/>
    </source>
</evidence>
<keyword evidence="2" id="KW-1185">Reference proteome</keyword>
<dbReference type="Proteomes" id="UP001146120">
    <property type="component" value="Unassembled WGS sequence"/>
</dbReference>
<reference evidence="1" key="1">
    <citation type="submission" date="2022-11" db="EMBL/GenBank/DDBJ databases">
        <authorList>
            <person name="Morgan W.R."/>
            <person name="Tartar A."/>
        </authorList>
    </citation>
    <scope>NUCLEOTIDE SEQUENCE</scope>
    <source>
        <strain evidence="1">ARSEF 373</strain>
    </source>
</reference>
<dbReference type="PANTHER" id="PTHR40866:SF1">
    <property type="entry name" value="BED-TYPE DOMAIN-CONTAINING PROTEIN"/>
    <property type="match status" value="1"/>
</dbReference>
<dbReference type="EMBL" id="DAKRPA010000110">
    <property type="protein sequence ID" value="DAZ98313.1"/>
    <property type="molecule type" value="Genomic_DNA"/>
</dbReference>